<reference evidence="2" key="1">
    <citation type="journal article" date="2022" name="bioRxiv">
        <title>Sequencing and chromosome-scale assembly of the giantPleurodeles waltlgenome.</title>
        <authorList>
            <person name="Brown T."/>
            <person name="Elewa A."/>
            <person name="Iarovenko S."/>
            <person name="Subramanian E."/>
            <person name="Araus A.J."/>
            <person name="Petzold A."/>
            <person name="Susuki M."/>
            <person name="Suzuki K.-i.T."/>
            <person name="Hayashi T."/>
            <person name="Toyoda A."/>
            <person name="Oliveira C."/>
            <person name="Osipova E."/>
            <person name="Leigh N.D."/>
            <person name="Simon A."/>
            <person name="Yun M.H."/>
        </authorList>
    </citation>
    <scope>NUCLEOTIDE SEQUENCE</scope>
    <source>
        <strain evidence="2">20211129_DDA</strain>
        <tissue evidence="2">Liver</tissue>
    </source>
</reference>
<comment type="caution">
    <text evidence="2">The sequence shown here is derived from an EMBL/GenBank/DDBJ whole genome shotgun (WGS) entry which is preliminary data.</text>
</comment>
<name>A0AAV7NTW8_PLEWA</name>
<dbReference type="AlphaFoldDB" id="A0AAV7NTW8"/>
<evidence type="ECO:0000313" key="3">
    <source>
        <dbReference type="Proteomes" id="UP001066276"/>
    </source>
</evidence>
<accession>A0AAV7NTW8</accession>
<dbReference type="Proteomes" id="UP001066276">
    <property type="component" value="Chromosome 8"/>
</dbReference>
<dbReference type="EMBL" id="JANPWB010000012">
    <property type="protein sequence ID" value="KAJ1117813.1"/>
    <property type="molecule type" value="Genomic_DNA"/>
</dbReference>
<feature type="region of interest" description="Disordered" evidence="1">
    <location>
        <begin position="40"/>
        <end position="60"/>
    </location>
</feature>
<feature type="compositionally biased region" description="Polar residues" evidence="1">
    <location>
        <begin position="97"/>
        <end position="108"/>
    </location>
</feature>
<gene>
    <name evidence="2" type="ORF">NDU88_006009</name>
</gene>
<organism evidence="2 3">
    <name type="scientific">Pleurodeles waltl</name>
    <name type="common">Iberian ribbed newt</name>
    <dbReference type="NCBI Taxonomy" id="8319"/>
    <lineage>
        <taxon>Eukaryota</taxon>
        <taxon>Metazoa</taxon>
        <taxon>Chordata</taxon>
        <taxon>Craniata</taxon>
        <taxon>Vertebrata</taxon>
        <taxon>Euteleostomi</taxon>
        <taxon>Amphibia</taxon>
        <taxon>Batrachia</taxon>
        <taxon>Caudata</taxon>
        <taxon>Salamandroidea</taxon>
        <taxon>Salamandridae</taxon>
        <taxon>Pleurodelinae</taxon>
        <taxon>Pleurodeles</taxon>
    </lineage>
</organism>
<evidence type="ECO:0000256" key="1">
    <source>
        <dbReference type="SAM" id="MobiDB-lite"/>
    </source>
</evidence>
<feature type="region of interest" description="Disordered" evidence="1">
    <location>
        <begin position="89"/>
        <end position="108"/>
    </location>
</feature>
<keyword evidence="3" id="KW-1185">Reference proteome</keyword>
<evidence type="ECO:0000313" key="2">
    <source>
        <dbReference type="EMBL" id="KAJ1117813.1"/>
    </source>
</evidence>
<protein>
    <submittedName>
        <fullName evidence="2">Uncharacterized protein</fullName>
    </submittedName>
</protein>
<proteinExistence type="predicted"/>
<sequence length="131" mass="15059">MAGPRPTRTERPAQWIDWWARTRYDGVLKAEQKGQQLERSLCQNPGEEAGSHTRAGVRSRRQELATTVKEMKGEVTELDQRVDTMEHTCDRQEEDWTSTGRRSSPYKTATGTCSIGLRTWRIGPDDPTFEY</sequence>